<keyword evidence="1" id="KW-0805">Transcription regulation</keyword>
<reference evidence="6 7" key="1">
    <citation type="submission" date="2022-06" db="EMBL/GenBank/DDBJ databases">
        <title>Genomic Encyclopedia of Archaeal and Bacterial Type Strains, Phase II (KMG-II): from individual species to whole genera.</title>
        <authorList>
            <person name="Goeker M."/>
        </authorList>
    </citation>
    <scope>NUCLEOTIDE SEQUENCE [LARGE SCALE GENOMIC DNA]</scope>
    <source>
        <strain evidence="6 7">DSM 45037</strain>
    </source>
</reference>
<dbReference type="InterPro" id="IPR050109">
    <property type="entry name" value="HTH-type_TetR-like_transc_reg"/>
</dbReference>
<sequence>MAPSARRAALRTSASPAEQEAEIVAAAEAEFTAVGVRRASLDEIARVARVSRSTLYRRFPGKEDLLVAVVRRMSLQLTRDLHEATRGLGPREAVVEAFVLATREVRGSTLAKRLLVDEPEMLELVVGSADPDPGPSLIDTVGTLIAGTLRRAGATMPDDDLRVAADLVFRVLVSVSRRASAAVDIDDEPAIRAMATTFLAPMVH</sequence>
<evidence type="ECO:0000256" key="4">
    <source>
        <dbReference type="PROSITE-ProRule" id="PRU00335"/>
    </source>
</evidence>
<dbReference type="PANTHER" id="PTHR30055">
    <property type="entry name" value="HTH-TYPE TRANSCRIPTIONAL REGULATOR RUTR"/>
    <property type="match status" value="1"/>
</dbReference>
<comment type="caution">
    <text evidence="6">The sequence shown here is derived from an EMBL/GenBank/DDBJ whole genome shotgun (WGS) entry which is preliminary data.</text>
</comment>
<keyword evidence="7" id="KW-1185">Reference proteome</keyword>
<dbReference type="Gene3D" id="1.10.357.10">
    <property type="entry name" value="Tetracycline Repressor, domain 2"/>
    <property type="match status" value="1"/>
</dbReference>
<dbReference type="Pfam" id="PF00440">
    <property type="entry name" value="TetR_N"/>
    <property type="match status" value="1"/>
</dbReference>
<dbReference type="PROSITE" id="PS50977">
    <property type="entry name" value="HTH_TETR_2"/>
    <property type="match status" value="1"/>
</dbReference>
<evidence type="ECO:0000313" key="6">
    <source>
        <dbReference type="EMBL" id="MCP2160017.1"/>
    </source>
</evidence>
<evidence type="ECO:0000256" key="1">
    <source>
        <dbReference type="ARBA" id="ARBA00023015"/>
    </source>
</evidence>
<keyword evidence="3" id="KW-0804">Transcription</keyword>
<evidence type="ECO:0000256" key="3">
    <source>
        <dbReference type="ARBA" id="ARBA00023163"/>
    </source>
</evidence>
<protein>
    <submittedName>
        <fullName evidence="6">Transcriptional regulator, TetR family</fullName>
    </submittedName>
</protein>
<gene>
    <name evidence="6" type="ORF">LX12_001196</name>
</gene>
<evidence type="ECO:0000259" key="5">
    <source>
        <dbReference type="PROSITE" id="PS50977"/>
    </source>
</evidence>
<dbReference type="PRINTS" id="PR00455">
    <property type="entry name" value="HTHTETR"/>
</dbReference>
<evidence type="ECO:0000256" key="2">
    <source>
        <dbReference type="ARBA" id="ARBA00023125"/>
    </source>
</evidence>
<dbReference type="Proteomes" id="UP001205740">
    <property type="component" value="Unassembled WGS sequence"/>
</dbReference>
<dbReference type="EMBL" id="JAMTCG010000002">
    <property type="protein sequence ID" value="MCP2160017.1"/>
    <property type="molecule type" value="Genomic_DNA"/>
</dbReference>
<feature type="DNA-binding region" description="H-T-H motif" evidence="4">
    <location>
        <begin position="40"/>
        <end position="59"/>
    </location>
</feature>
<keyword evidence="2 4" id="KW-0238">DNA-binding</keyword>
<evidence type="ECO:0000313" key="7">
    <source>
        <dbReference type="Proteomes" id="UP001205740"/>
    </source>
</evidence>
<proteinExistence type="predicted"/>
<dbReference type="SUPFAM" id="SSF46689">
    <property type="entry name" value="Homeodomain-like"/>
    <property type="match status" value="1"/>
</dbReference>
<dbReference type="PANTHER" id="PTHR30055:SF234">
    <property type="entry name" value="HTH-TYPE TRANSCRIPTIONAL REGULATOR BETI"/>
    <property type="match status" value="1"/>
</dbReference>
<accession>A0ABT1GZR3</accession>
<name>A0ABT1GZR3_9NOCA</name>
<dbReference type="InterPro" id="IPR009057">
    <property type="entry name" value="Homeodomain-like_sf"/>
</dbReference>
<dbReference type="RefSeq" id="WP_253653603.1">
    <property type="nucleotide sequence ID" value="NZ_BAAAOE010000001.1"/>
</dbReference>
<feature type="domain" description="HTH tetR-type" evidence="5">
    <location>
        <begin position="17"/>
        <end position="77"/>
    </location>
</feature>
<dbReference type="InterPro" id="IPR001647">
    <property type="entry name" value="HTH_TetR"/>
</dbReference>
<organism evidence="6 7">
    <name type="scientific">Williamsia serinedens</name>
    <dbReference type="NCBI Taxonomy" id="391736"/>
    <lineage>
        <taxon>Bacteria</taxon>
        <taxon>Bacillati</taxon>
        <taxon>Actinomycetota</taxon>
        <taxon>Actinomycetes</taxon>
        <taxon>Mycobacteriales</taxon>
        <taxon>Nocardiaceae</taxon>
        <taxon>Williamsia</taxon>
    </lineage>
</organism>